<accession>A0A0C3GZQ4</accession>
<dbReference type="HOGENOM" id="CLU_2942368_0_0_1"/>
<dbReference type="InParanoid" id="A0A0C3GZQ4"/>
<reference evidence="2" key="2">
    <citation type="submission" date="2015-01" db="EMBL/GenBank/DDBJ databases">
        <title>Evolutionary Origins and Diversification of the Mycorrhizal Mutualists.</title>
        <authorList>
            <consortium name="DOE Joint Genome Institute"/>
            <consortium name="Mycorrhizal Genomics Consortium"/>
            <person name="Kohler A."/>
            <person name="Kuo A."/>
            <person name="Nagy L.G."/>
            <person name="Floudas D."/>
            <person name="Copeland A."/>
            <person name="Barry K.W."/>
            <person name="Cichocki N."/>
            <person name="Veneault-Fourrey C."/>
            <person name="LaButti K."/>
            <person name="Lindquist E.A."/>
            <person name="Lipzen A."/>
            <person name="Lundell T."/>
            <person name="Morin E."/>
            <person name="Murat C."/>
            <person name="Riley R."/>
            <person name="Ohm R."/>
            <person name="Sun H."/>
            <person name="Tunlid A."/>
            <person name="Henrissat B."/>
            <person name="Grigoriev I.V."/>
            <person name="Hibbett D.S."/>
            <person name="Martin F."/>
        </authorList>
    </citation>
    <scope>NUCLEOTIDE SEQUENCE [LARGE SCALE GENOMIC DNA]</scope>
    <source>
        <strain evidence="2">Zn</strain>
    </source>
</reference>
<keyword evidence="2" id="KW-1185">Reference proteome</keyword>
<protein>
    <submittedName>
        <fullName evidence="1">Uncharacterized protein</fullName>
    </submittedName>
</protein>
<dbReference type="Proteomes" id="UP000054321">
    <property type="component" value="Unassembled WGS sequence"/>
</dbReference>
<gene>
    <name evidence="1" type="ORF">OIDMADRAFT_20856</name>
</gene>
<evidence type="ECO:0000313" key="2">
    <source>
        <dbReference type="Proteomes" id="UP000054321"/>
    </source>
</evidence>
<proteinExistence type="predicted"/>
<dbReference type="EMBL" id="KN832884">
    <property type="protein sequence ID" value="KIM96609.1"/>
    <property type="molecule type" value="Genomic_DNA"/>
</dbReference>
<evidence type="ECO:0000313" key="1">
    <source>
        <dbReference type="EMBL" id="KIM96609.1"/>
    </source>
</evidence>
<name>A0A0C3GZQ4_OIDMZ</name>
<organism evidence="1 2">
    <name type="scientific">Oidiodendron maius (strain Zn)</name>
    <dbReference type="NCBI Taxonomy" id="913774"/>
    <lineage>
        <taxon>Eukaryota</taxon>
        <taxon>Fungi</taxon>
        <taxon>Dikarya</taxon>
        <taxon>Ascomycota</taxon>
        <taxon>Pezizomycotina</taxon>
        <taxon>Leotiomycetes</taxon>
        <taxon>Leotiomycetes incertae sedis</taxon>
        <taxon>Myxotrichaceae</taxon>
        <taxon>Oidiodendron</taxon>
    </lineage>
</organism>
<sequence length="60" mass="7001">MLAGIREKRKHGKYPVRGDRRSSCLECMRMLLQRVRGDLRDSVRDFRGVFLPTTGDVYDS</sequence>
<dbReference type="AlphaFoldDB" id="A0A0C3GZQ4"/>
<reference evidence="1 2" key="1">
    <citation type="submission" date="2014-04" db="EMBL/GenBank/DDBJ databases">
        <authorList>
            <consortium name="DOE Joint Genome Institute"/>
            <person name="Kuo A."/>
            <person name="Martino E."/>
            <person name="Perotto S."/>
            <person name="Kohler A."/>
            <person name="Nagy L.G."/>
            <person name="Floudas D."/>
            <person name="Copeland A."/>
            <person name="Barry K.W."/>
            <person name="Cichocki N."/>
            <person name="Veneault-Fourrey C."/>
            <person name="LaButti K."/>
            <person name="Lindquist E.A."/>
            <person name="Lipzen A."/>
            <person name="Lundell T."/>
            <person name="Morin E."/>
            <person name="Murat C."/>
            <person name="Sun H."/>
            <person name="Tunlid A."/>
            <person name="Henrissat B."/>
            <person name="Grigoriev I.V."/>
            <person name="Hibbett D.S."/>
            <person name="Martin F."/>
            <person name="Nordberg H.P."/>
            <person name="Cantor M.N."/>
            <person name="Hua S.X."/>
        </authorList>
    </citation>
    <scope>NUCLEOTIDE SEQUENCE [LARGE SCALE GENOMIC DNA]</scope>
    <source>
        <strain evidence="1 2">Zn</strain>
    </source>
</reference>